<evidence type="ECO:0000313" key="3">
    <source>
        <dbReference type="EMBL" id="QSZ28683.1"/>
    </source>
</evidence>
<evidence type="ECO:0000259" key="2">
    <source>
        <dbReference type="Pfam" id="PF17921"/>
    </source>
</evidence>
<keyword evidence="1" id="KW-0175">Coiled coil</keyword>
<feature type="coiled-coil region" evidence="1">
    <location>
        <begin position="11"/>
        <end position="43"/>
    </location>
</feature>
<organism evidence="3 4">
    <name type="scientific">Monilinia vaccinii-corymbosi</name>
    <dbReference type="NCBI Taxonomy" id="61207"/>
    <lineage>
        <taxon>Eukaryota</taxon>
        <taxon>Fungi</taxon>
        <taxon>Dikarya</taxon>
        <taxon>Ascomycota</taxon>
        <taxon>Pezizomycotina</taxon>
        <taxon>Leotiomycetes</taxon>
        <taxon>Helotiales</taxon>
        <taxon>Sclerotiniaceae</taxon>
        <taxon>Monilinia</taxon>
    </lineage>
</organism>
<gene>
    <name evidence="3" type="ORF">DSL72_003183</name>
</gene>
<feature type="domain" description="Integrase zinc-binding" evidence="2">
    <location>
        <begin position="72"/>
        <end position="112"/>
    </location>
</feature>
<reference evidence="3" key="1">
    <citation type="submission" date="2020-10" db="EMBL/GenBank/DDBJ databases">
        <title>Genome Sequence of Monilinia vaccinii-corymbosi Sheds Light on Mummy Berry Disease Infection of Blueberry and Mating Type.</title>
        <authorList>
            <person name="Yow A.G."/>
            <person name="Zhang Y."/>
            <person name="Bansal K."/>
            <person name="Eacker S.M."/>
            <person name="Sullivan S."/>
            <person name="Liachko I."/>
            <person name="Cubeta M.A."/>
            <person name="Rollins J.A."/>
            <person name="Ashrafi H."/>
        </authorList>
    </citation>
    <scope>NUCLEOTIDE SEQUENCE</scope>
    <source>
        <strain evidence="3">RL-1</strain>
    </source>
</reference>
<dbReference type="EMBL" id="CP063405">
    <property type="protein sequence ID" value="QSZ28683.1"/>
    <property type="molecule type" value="Genomic_DNA"/>
</dbReference>
<dbReference type="Gene3D" id="1.10.340.70">
    <property type="match status" value="1"/>
</dbReference>
<sequence>MYRFGKDNPFADALIRRVDELDAQNATKKKNRANRNTESLNATRLEALKGHKHLSLSDGLLLYNHKLVVPNDDDLRTLLIREAHDSVSTAYPGVWKTYLLLAEQYYWRGMFTFLHDTFRGLTPYEVLYGHHPKHTWDWKPETSASISNLNIQEACKFVERSYAAIAYAKEHILRAQEKMIRFANLHRRSIDFDIGDYVWLLMKEYPIQQSLQKFDFPVQGLFKIISRLNADKDLTWYPASDFKIALYKLRDFHLANPTRPGLSVLLPEWLRLYEQGEDNYDYMDNDRPMLDPDRTKFFLANQ</sequence>
<proteinExistence type="predicted"/>
<dbReference type="Pfam" id="PF17921">
    <property type="entry name" value="Integrase_H2C2"/>
    <property type="match status" value="1"/>
</dbReference>
<evidence type="ECO:0000256" key="1">
    <source>
        <dbReference type="SAM" id="Coils"/>
    </source>
</evidence>
<dbReference type="OrthoDB" id="3506412at2759"/>
<evidence type="ECO:0000313" key="4">
    <source>
        <dbReference type="Proteomes" id="UP000672032"/>
    </source>
</evidence>
<dbReference type="Proteomes" id="UP000672032">
    <property type="component" value="Chromosome 1"/>
</dbReference>
<protein>
    <recommendedName>
        <fullName evidence="2">Integrase zinc-binding domain-containing protein</fullName>
    </recommendedName>
</protein>
<dbReference type="AlphaFoldDB" id="A0A8A3NTA2"/>
<accession>A0A8A3NTA2</accession>
<name>A0A8A3NTA2_9HELO</name>
<dbReference type="InterPro" id="IPR041588">
    <property type="entry name" value="Integrase_H2C2"/>
</dbReference>
<keyword evidence="4" id="KW-1185">Reference proteome</keyword>